<accession>A0ABQ5IVC8</accession>
<dbReference type="EMBL" id="BQNB010021225">
    <property type="protein sequence ID" value="GJU04192.1"/>
    <property type="molecule type" value="Genomic_DNA"/>
</dbReference>
<organism evidence="1 2">
    <name type="scientific">Tanacetum coccineum</name>
    <dbReference type="NCBI Taxonomy" id="301880"/>
    <lineage>
        <taxon>Eukaryota</taxon>
        <taxon>Viridiplantae</taxon>
        <taxon>Streptophyta</taxon>
        <taxon>Embryophyta</taxon>
        <taxon>Tracheophyta</taxon>
        <taxon>Spermatophyta</taxon>
        <taxon>Magnoliopsida</taxon>
        <taxon>eudicotyledons</taxon>
        <taxon>Gunneridae</taxon>
        <taxon>Pentapetalae</taxon>
        <taxon>asterids</taxon>
        <taxon>campanulids</taxon>
        <taxon>Asterales</taxon>
        <taxon>Asteraceae</taxon>
        <taxon>Asteroideae</taxon>
        <taxon>Anthemideae</taxon>
        <taxon>Anthemidinae</taxon>
        <taxon>Tanacetum</taxon>
    </lineage>
</organism>
<reference evidence="1" key="1">
    <citation type="journal article" date="2022" name="Int. J. Mol. Sci.">
        <title>Draft Genome of Tanacetum Coccineum: Genomic Comparison of Closely Related Tanacetum-Family Plants.</title>
        <authorList>
            <person name="Yamashiro T."/>
            <person name="Shiraishi A."/>
            <person name="Nakayama K."/>
            <person name="Satake H."/>
        </authorList>
    </citation>
    <scope>NUCLEOTIDE SEQUENCE</scope>
</reference>
<evidence type="ECO:0008006" key="3">
    <source>
        <dbReference type="Google" id="ProtNLM"/>
    </source>
</evidence>
<proteinExistence type="predicted"/>
<evidence type="ECO:0000313" key="1">
    <source>
        <dbReference type="EMBL" id="GJU04192.1"/>
    </source>
</evidence>
<comment type="caution">
    <text evidence="1">The sequence shown here is derived from an EMBL/GenBank/DDBJ whole genome shotgun (WGS) entry which is preliminary data.</text>
</comment>
<keyword evidence="2" id="KW-1185">Reference proteome</keyword>
<evidence type="ECO:0000313" key="2">
    <source>
        <dbReference type="Proteomes" id="UP001151760"/>
    </source>
</evidence>
<dbReference type="Proteomes" id="UP001151760">
    <property type="component" value="Unassembled WGS sequence"/>
</dbReference>
<sequence length="142" mass="16617">MNDHGTYSIPKQSFMLWMAIQGKLMTCDRMAKWGSYDMHELKILMQFQSNANVWGDIIDELAEKLNNNSIWSIVRRLCLASAVYAIWRERNNIIFRDEECSWEVTLKMICETVRLRLMGLNVKNSKAVQLVAVKWNVTLNTK</sequence>
<gene>
    <name evidence="1" type="ORF">Tco_1114530</name>
</gene>
<reference evidence="1" key="2">
    <citation type="submission" date="2022-01" db="EMBL/GenBank/DDBJ databases">
        <authorList>
            <person name="Yamashiro T."/>
            <person name="Shiraishi A."/>
            <person name="Satake H."/>
            <person name="Nakayama K."/>
        </authorList>
    </citation>
    <scope>NUCLEOTIDE SEQUENCE</scope>
</reference>
<protein>
    <recommendedName>
        <fullName evidence="3">Reverse transcriptase zinc-binding domain-containing protein</fullName>
    </recommendedName>
</protein>
<name>A0ABQ5IVC8_9ASTR</name>